<dbReference type="InterPro" id="IPR000337">
    <property type="entry name" value="GPCR_3"/>
</dbReference>
<dbReference type="AlphaFoldDB" id="R7T8Z6"/>
<evidence type="ECO:0000256" key="2">
    <source>
        <dbReference type="ARBA" id="ARBA00022475"/>
    </source>
</evidence>
<dbReference type="EnsemblMetazoa" id="CapteT222380">
    <property type="protein sequence ID" value="CapteP222380"/>
    <property type="gene ID" value="CapteG222380"/>
</dbReference>
<dbReference type="STRING" id="283909.R7T8Z6"/>
<evidence type="ECO:0000313" key="16">
    <source>
        <dbReference type="EMBL" id="ELT87875.1"/>
    </source>
</evidence>
<keyword evidence="6" id="KW-0297">G-protein coupled receptor</keyword>
<dbReference type="FunFam" id="3.40.50.2300:FF:000063">
    <property type="entry name" value="Gamma-aminobutyric acid type B receptor subunit"/>
    <property type="match status" value="1"/>
</dbReference>
<accession>R7T8Z6</accession>
<dbReference type="InterPro" id="IPR017978">
    <property type="entry name" value="GPCR_3_C"/>
</dbReference>
<dbReference type="InterPro" id="IPR028082">
    <property type="entry name" value="Peripla_BP_I"/>
</dbReference>
<dbReference type="OMA" id="DACTNVN"/>
<dbReference type="PROSITE" id="PS00981">
    <property type="entry name" value="G_PROTEIN_RECEP_F3_3"/>
    <property type="match status" value="1"/>
</dbReference>
<keyword evidence="8" id="KW-0675">Receptor</keyword>
<evidence type="ECO:0000256" key="11">
    <source>
        <dbReference type="ARBA" id="ARBA00073785"/>
    </source>
</evidence>
<reference evidence="17" key="3">
    <citation type="submission" date="2015-06" db="UniProtKB">
        <authorList>
            <consortium name="EnsemblMetazoa"/>
        </authorList>
    </citation>
    <scope>IDENTIFICATION</scope>
</reference>
<evidence type="ECO:0000313" key="18">
    <source>
        <dbReference type="Proteomes" id="UP000014760"/>
    </source>
</evidence>
<dbReference type="PRINTS" id="PR01176">
    <property type="entry name" value="GABABRECEPTR"/>
</dbReference>
<evidence type="ECO:0000256" key="6">
    <source>
        <dbReference type="ARBA" id="ARBA00023040"/>
    </source>
</evidence>
<keyword evidence="3 14" id="KW-0812">Transmembrane</keyword>
<sequence>MAVGTKLFFDMMHEPPAKVMLFGDACSEVTTPIAESAKWWNIWQLSYGDTDPLLSNRKTYPNFFRTVPSDCDHIPARLAILKAFDWSHVGTIFQDASWGSTRHSYAHGVMAALFDQHDIHMNTESFSADPLQALKRMKDKDSRIIIGNFDESMAKKVFCAAHAEDMYGPRYQWVIPGDYSENWWRSAVECSQKHLEEVLEGHFATDVLGLSTDGVRTIGGRTAEEYHQLYEDTRKRANAPYSKFHGYAYDGIWVIARAIDSLVRQNQGRFDLEDFRNDRLHATLNDTNFVGVTGPVLFSNGDRIGGIVIKQFQGGQMVKVGEFDSQKLDFTKGEAIVWKGSGQPPQDKTTTVHELQKVNLTIYVVMCSFSGLGIIIALTFLAINIRFRRHRYIKMSSPNMNNLIIMGCVFAYTSVFLLGADGGLVPPHHYAILCSGRTWIMCVGFTLSFGAMFSKTWRVHAIFTNIKLNKKVIKDYKLFLLVAFLLFIDIVILSAWQIFDPPERETKNLRARIDPREMDVEILPVMEFCISRHMTIWLISIYVYKGLLLVFGCFLAWETRQVSIAALNDSKYIGMSVYNVVIMCVSGVPVTFIIKDRPDAAYLIIALFITFSTTITLCLVFMPKIVQLKRDPNGEEKRIRATLRKTMLRHDDSSEMAAKITQLSQENSRFKQILENKKLELQELLLQLGENALINPETFVHSDPVIFGKNPQRNSSHARIEPFVADCFIADSLCSGDPSLDSSSNTWLNDKPNTWSLDPNHRGPQQARSMDWIELAKMQDGKPTWHDGHRAVSGPISHTRAKKKHRVGFDIEAEDSSASEALLTHNGTPPTYEEAVAASSLAPAAMFSTGARTPSYQGLKFLNDIFSLKETAILSDSDPEKSASPSIQSLPGMHLPAIAIEKRRRQPERLLDVPSRGLRSTKTSSPSRIHPKRRVAAGRFQESFPQSAGSLPSTPVDVHACDVLQYI</sequence>
<keyword evidence="2" id="KW-1003">Cell membrane</keyword>
<keyword evidence="5 14" id="KW-1133">Transmembrane helix</keyword>
<dbReference type="Proteomes" id="UP000014760">
    <property type="component" value="Unassembled WGS sequence"/>
</dbReference>
<dbReference type="GO" id="GO:0004965">
    <property type="term" value="F:G protein-coupled GABA receptor activity"/>
    <property type="evidence" value="ECO:0007669"/>
    <property type="project" value="InterPro"/>
</dbReference>
<feature type="coiled-coil region" evidence="12">
    <location>
        <begin position="660"/>
        <end position="691"/>
    </location>
</feature>
<evidence type="ECO:0000256" key="4">
    <source>
        <dbReference type="ARBA" id="ARBA00022729"/>
    </source>
</evidence>
<dbReference type="Pfam" id="PF00003">
    <property type="entry name" value="7tm_3"/>
    <property type="match status" value="1"/>
</dbReference>
<proteinExistence type="predicted"/>
<dbReference type="FunCoup" id="R7T8Z6">
    <property type="interactions" value="219"/>
</dbReference>
<dbReference type="SUPFAM" id="SSF53822">
    <property type="entry name" value="Periplasmic binding protein-like I"/>
    <property type="match status" value="1"/>
</dbReference>
<evidence type="ECO:0000256" key="10">
    <source>
        <dbReference type="ARBA" id="ARBA00023224"/>
    </source>
</evidence>
<dbReference type="GO" id="GO:0038039">
    <property type="term" value="C:G protein-coupled receptor heterodimeric complex"/>
    <property type="evidence" value="ECO:0007669"/>
    <property type="project" value="TreeGrafter"/>
</dbReference>
<dbReference type="Pfam" id="PF01094">
    <property type="entry name" value="ANF_receptor"/>
    <property type="match status" value="1"/>
</dbReference>
<name>R7T8Z6_CAPTE</name>
<dbReference type="CDD" id="cd06366">
    <property type="entry name" value="PBP1_GABAb_receptor"/>
    <property type="match status" value="1"/>
</dbReference>
<evidence type="ECO:0000313" key="17">
    <source>
        <dbReference type="EnsemblMetazoa" id="CapteP222380"/>
    </source>
</evidence>
<dbReference type="InterPro" id="IPR002455">
    <property type="entry name" value="GPCR3_GABA-B"/>
</dbReference>
<feature type="transmembrane region" description="Helical" evidence="14">
    <location>
        <begin position="577"/>
        <end position="594"/>
    </location>
</feature>
<feature type="transmembrane region" description="Helical" evidence="14">
    <location>
        <begin position="534"/>
        <end position="557"/>
    </location>
</feature>
<feature type="transmembrane region" description="Helical" evidence="14">
    <location>
        <begin position="478"/>
        <end position="499"/>
    </location>
</feature>
<dbReference type="InterPro" id="IPR017979">
    <property type="entry name" value="GPCR_3_CS"/>
</dbReference>
<gene>
    <name evidence="16" type="ORF">CAPTEDRAFT_222380</name>
</gene>
<evidence type="ECO:0000256" key="8">
    <source>
        <dbReference type="ARBA" id="ARBA00023170"/>
    </source>
</evidence>
<keyword evidence="4" id="KW-0732">Signal</keyword>
<evidence type="ECO:0000256" key="9">
    <source>
        <dbReference type="ARBA" id="ARBA00023180"/>
    </source>
</evidence>
<evidence type="ECO:0000256" key="13">
    <source>
        <dbReference type="SAM" id="MobiDB-lite"/>
    </source>
</evidence>
<dbReference type="PANTHER" id="PTHR10519:SF74">
    <property type="entry name" value="GAMMA-AMINOBUTYRIC ACID TYPE B RECEPTOR SUBUNIT 2"/>
    <property type="match status" value="1"/>
</dbReference>
<keyword evidence="9" id="KW-0325">Glycoprotein</keyword>
<dbReference type="PRINTS" id="PR01177">
    <property type="entry name" value="GABAB1RECPTR"/>
</dbReference>
<feature type="domain" description="G-protein coupled receptors family 3 profile" evidence="15">
    <location>
        <begin position="369"/>
        <end position="633"/>
    </location>
</feature>
<feature type="transmembrane region" description="Helical" evidence="14">
    <location>
        <begin position="403"/>
        <end position="426"/>
    </location>
</feature>
<dbReference type="OrthoDB" id="2150267at2759"/>
<keyword evidence="10" id="KW-0807">Transducer</keyword>
<evidence type="ECO:0000256" key="1">
    <source>
        <dbReference type="ARBA" id="ARBA00004651"/>
    </source>
</evidence>
<keyword evidence="12" id="KW-0175">Coiled coil</keyword>
<keyword evidence="7 14" id="KW-0472">Membrane</keyword>
<feature type="transmembrane region" description="Helical" evidence="14">
    <location>
        <begin position="438"/>
        <end position="457"/>
    </location>
</feature>
<feature type="compositionally biased region" description="Polar residues" evidence="13">
    <location>
        <begin position="943"/>
        <end position="952"/>
    </location>
</feature>
<keyword evidence="18" id="KW-1185">Reference proteome</keyword>
<dbReference type="CDD" id="cd15294">
    <property type="entry name" value="7tmC_GABA-B-R2"/>
    <property type="match status" value="1"/>
</dbReference>
<comment type="subcellular location">
    <subcellularLocation>
        <location evidence="1">Cell membrane</location>
        <topology evidence="1">Multi-pass membrane protein</topology>
    </subcellularLocation>
</comment>
<dbReference type="EMBL" id="AMQN01003541">
    <property type="status" value="NOT_ANNOTATED_CDS"/>
    <property type="molecule type" value="Genomic_DNA"/>
</dbReference>
<evidence type="ECO:0000256" key="3">
    <source>
        <dbReference type="ARBA" id="ARBA00022692"/>
    </source>
</evidence>
<feature type="compositionally biased region" description="Polar residues" evidence="13">
    <location>
        <begin position="918"/>
        <end position="927"/>
    </location>
</feature>
<dbReference type="PANTHER" id="PTHR10519">
    <property type="entry name" value="GABA-B RECEPTOR"/>
    <property type="match status" value="1"/>
</dbReference>
<protein>
    <recommendedName>
        <fullName evidence="11">Gamma-aminobutyric acid type B receptor subunit 2</fullName>
    </recommendedName>
</protein>
<dbReference type="Gene3D" id="3.40.50.2300">
    <property type="match status" value="2"/>
</dbReference>
<reference evidence="16 18" key="2">
    <citation type="journal article" date="2013" name="Nature">
        <title>Insights into bilaterian evolution from three spiralian genomes.</title>
        <authorList>
            <person name="Simakov O."/>
            <person name="Marletaz F."/>
            <person name="Cho S.J."/>
            <person name="Edsinger-Gonzales E."/>
            <person name="Havlak P."/>
            <person name="Hellsten U."/>
            <person name="Kuo D.H."/>
            <person name="Larsson T."/>
            <person name="Lv J."/>
            <person name="Arendt D."/>
            <person name="Savage R."/>
            <person name="Osoegawa K."/>
            <person name="de Jong P."/>
            <person name="Grimwood J."/>
            <person name="Chapman J.A."/>
            <person name="Shapiro H."/>
            <person name="Aerts A."/>
            <person name="Otillar R.P."/>
            <person name="Terry A.Y."/>
            <person name="Boore J.L."/>
            <person name="Grigoriev I.V."/>
            <person name="Lindberg D.R."/>
            <person name="Seaver E.C."/>
            <person name="Weisblat D.A."/>
            <person name="Putnam N.H."/>
            <person name="Rokhsar D.S."/>
        </authorList>
    </citation>
    <scope>NUCLEOTIDE SEQUENCE</scope>
    <source>
        <strain evidence="16 18">I ESC-2004</strain>
    </source>
</reference>
<evidence type="ECO:0000256" key="7">
    <source>
        <dbReference type="ARBA" id="ARBA00023136"/>
    </source>
</evidence>
<evidence type="ECO:0000256" key="14">
    <source>
        <dbReference type="SAM" id="Phobius"/>
    </source>
</evidence>
<feature type="transmembrane region" description="Helical" evidence="14">
    <location>
        <begin position="360"/>
        <end position="383"/>
    </location>
</feature>
<evidence type="ECO:0000256" key="12">
    <source>
        <dbReference type="SAM" id="Coils"/>
    </source>
</evidence>
<evidence type="ECO:0000259" key="15">
    <source>
        <dbReference type="PROSITE" id="PS50259"/>
    </source>
</evidence>
<dbReference type="HOGENOM" id="CLU_005240_3_1_1"/>
<dbReference type="PRINTS" id="PR00248">
    <property type="entry name" value="GPCRMGR"/>
</dbReference>
<organism evidence="16">
    <name type="scientific">Capitella teleta</name>
    <name type="common">Polychaete worm</name>
    <dbReference type="NCBI Taxonomy" id="283909"/>
    <lineage>
        <taxon>Eukaryota</taxon>
        <taxon>Metazoa</taxon>
        <taxon>Spiralia</taxon>
        <taxon>Lophotrochozoa</taxon>
        <taxon>Annelida</taxon>
        <taxon>Polychaeta</taxon>
        <taxon>Sedentaria</taxon>
        <taxon>Scolecida</taxon>
        <taxon>Capitellidae</taxon>
        <taxon>Capitella</taxon>
    </lineage>
</organism>
<dbReference type="PROSITE" id="PS50259">
    <property type="entry name" value="G_PROTEIN_RECEP_F3_4"/>
    <property type="match status" value="1"/>
</dbReference>
<dbReference type="InterPro" id="IPR001828">
    <property type="entry name" value="ANF_lig-bd_rcpt"/>
</dbReference>
<reference evidence="18" key="1">
    <citation type="submission" date="2012-12" db="EMBL/GenBank/DDBJ databases">
        <authorList>
            <person name="Hellsten U."/>
            <person name="Grimwood J."/>
            <person name="Chapman J.A."/>
            <person name="Shapiro H."/>
            <person name="Aerts A."/>
            <person name="Otillar R.P."/>
            <person name="Terry A.Y."/>
            <person name="Boore J.L."/>
            <person name="Simakov O."/>
            <person name="Marletaz F."/>
            <person name="Cho S.-J."/>
            <person name="Edsinger-Gonzales E."/>
            <person name="Havlak P."/>
            <person name="Kuo D.-H."/>
            <person name="Larsson T."/>
            <person name="Lv J."/>
            <person name="Arendt D."/>
            <person name="Savage R."/>
            <person name="Osoegawa K."/>
            <person name="de Jong P."/>
            <person name="Lindberg D.R."/>
            <person name="Seaver E.C."/>
            <person name="Weisblat D.A."/>
            <person name="Putnam N.H."/>
            <person name="Grigoriev I.V."/>
            <person name="Rokhsar D.S."/>
        </authorList>
    </citation>
    <scope>NUCLEOTIDE SEQUENCE</scope>
    <source>
        <strain evidence="18">I ESC-2004</strain>
    </source>
</reference>
<feature type="transmembrane region" description="Helical" evidence="14">
    <location>
        <begin position="600"/>
        <end position="622"/>
    </location>
</feature>
<evidence type="ECO:0000256" key="5">
    <source>
        <dbReference type="ARBA" id="ARBA00022989"/>
    </source>
</evidence>
<dbReference type="EMBL" id="KB312101">
    <property type="protein sequence ID" value="ELT87875.1"/>
    <property type="molecule type" value="Genomic_DNA"/>
</dbReference>
<feature type="region of interest" description="Disordered" evidence="13">
    <location>
        <begin position="903"/>
        <end position="952"/>
    </location>
</feature>
<dbReference type="GO" id="GO:0007214">
    <property type="term" value="P:gamma-aminobutyric acid signaling pathway"/>
    <property type="evidence" value="ECO:0007669"/>
    <property type="project" value="TreeGrafter"/>
</dbReference>